<reference evidence="2 3" key="1">
    <citation type="submission" date="2021-02" db="EMBL/GenBank/DDBJ databases">
        <authorList>
            <person name="Vanwijnsberghe S."/>
        </authorList>
    </citation>
    <scope>NUCLEOTIDE SEQUENCE [LARGE SCALE GENOMIC DNA]</scope>
    <source>
        <strain evidence="2 3">R-69776</strain>
    </source>
</reference>
<dbReference type="SMART" id="SM00671">
    <property type="entry name" value="SEL1"/>
    <property type="match status" value="3"/>
</dbReference>
<comment type="caution">
    <text evidence="2">The sequence shown here is derived from an EMBL/GenBank/DDBJ whole genome shotgun (WGS) entry which is preliminary data.</text>
</comment>
<dbReference type="Pfam" id="PF19933">
    <property type="entry name" value="DUF6396"/>
    <property type="match status" value="1"/>
</dbReference>
<dbReference type="Proteomes" id="UP000673821">
    <property type="component" value="Unassembled WGS sequence"/>
</dbReference>
<keyword evidence="3" id="KW-1185">Reference proteome</keyword>
<dbReference type="InterPro" id="IPR011990">
    <property type="entry name" value="TPR-like_helical_dom_sf"/>
</dbReference>
<evidence type="ECO:0000313" key="2">
    <source>
        <dbReference type="EMBL" id="CAE6794102.1"/>
    </source>
</evidence>
<dbReference type="PANTHER" id="PTHR11102:SF160">
    <property type="entry name" value="ERAD-ASSOCIATED E3 UBIQUITIN-PROTEIN LIGASE COMPONENT HRD3"/>
    <property type="match status" value="1"/>
</dbReference>
<sequence length="489" mass="53819">MPPIDPQADQWFQEAMALTSPLLWPDQRDYKRAVDLWTKAAERKHWKAMINLANAYAQGEGVERDTEHAVQIVEQAMKLGIPAAYDVMGTYHMDGVGVKQDASRAYAFWELAADMGSPSAQAYIGKAISGTYDDPKSGFWGNRPVALKMLECGVAQSNGKAAFELGVILNGEVNRDYPRALRVLHDGVKFGSAESAAFLGVSFRAGEPLVNDVKDPGRGDRYSELGDALRRNPDLRLPNLDKVLPLPPAPLPKWDGNKQTLIDAAKAVVPKASAPAQPASHSVAQLTGRAHVPMGFTLPFKPLIAVPAQYETTAAPVTGYWLAQLTHPRSERYTQWNARQVALRYEKDELFDRTRPGLVPEDGRLLFHYVGEPIPQAVAASMSTHPRIAQGLAREAAFAEPTVQCRGARTCPSTGIWQGSVTADHPQAATFNQWYRQAYVVQGQPFPDPRDVHLSVEPSQITWVWWNQANHLGFGKIPQVSVGDQVFEA</sequence>
<organism evidence="2 3">
    <name type="scientific">Paraburkholderia nemoris</name>
    <dbReference type="NCBI Taxonomy" id="2793076"/>
    <lineage>
        <taxon>Bacteria</taxon>
        <taxon>Pseudomonadati</taxon>
        <taxon>Pseudomonadota</taxon>
        <taxon>Betaproteobacteria</taxon>
        <taxon>Burkholderiales</taxon>
        <taxon>Burkholderiaceae</taxon>
        <taxon>Paraburkholderia</taxon>
    </lineage>
</organism>
<name>A0ABM8S7X5_9BURK</name>
<gene>
    <name evidence="2" type="ORF">R69776_04900</name>
</gene>
<dbReference type="Pfam" id="PF08238">
    <property type="entry name" value="Sel1"/>
    <property type="match status" value="4"/>
</dbReference>
<dbReference type="EMBL" id="CAJNBH010000015">
    <property type="protein sequence ID" value="CAE6794102.1"/>
    <property type="molecule type" value="Genomic_DNA"/>
</dbReference>
<dbReference type="InterPro" id="IPR045653">
    <property type="entry name" value="DUF6396"/>
</dbReference>
<feature type="domain" description="DUF6396" evidence="1">
    <location>
        <begin position="211"/>
        <end position="288"/>
    </location>
</feature>
<evidence type="ECO:0000259" key="1">
    <source>
        <dbReference type="Pfam" id="PF19933"/>
    </source>
</evidence>
<dbReference type="SUPFAM" id="SSF81901">
    <property type="entry name" value="HCP-like"/>
    <property type="match status" value="1"/>
</dbReference>
<evidence type="ECO:0000313" key="3">
    <source>
        <dbReference type="Proteomes" id="UP000673821"/>
    </source>
</evidence>
<dbReference type="RefSeq" id="WP_236070036.1">
    <property type="nucleotide sequence ID" value="NZ_CAJNBH010000015.1"/>
</dbReference>
<accession>A0ABM8S7X5</accession>
<dbReference type="PANTHER" id="PTHR11102">
    <property type="entry name" value="SEL-1-LIKE PROTEIN"/>
    <property type="match status" value="1"/>
</dbReference>
<dbReference type="InterPro" id="IPR006597">
    <property type="entry name" value="Sel1-like"/>
</dbReference>
<protein>
    <recommendedName>
        <fullName evidence="1">DUF6396 domain-containing protein</fullName>
    </recommendedName>
</protein>
<dbReference type="InterPro" id="IPR050767">
    <property type="entry name" value="Sel1_AlgK"/>
</dbReference>
<dbReference type="Gene3D" id="1.25.40.10">
    <property type="entry name" value="Tetratricopeptide repeat domain"/>
    <property type="match status" value="1"/>
</dbReference>
<proteinExistence type="predicted"/>